<feature type="domain" description="K Homology" evidence="7">
    <location>
        <begin position="717"/>
        <end position="786"/>
    </location>
</feature>
<dbReference type="CDD" id="cd02394">
    <property type="entry name" value="KH-I_Vigilin_rpt6"/>
    <property type="match status" value="1"/>
</dbReference>
<dbReference type="CDD" id="cd22407">
    <property type="entry name" value="KH-I_Vigilin_rpt3"/>
    <property type="match status" value="1"/>
</dbReference>
<dbReference type="CDD" id="cd22413">
    <property type="entry name" value="KH-I_Vigilin_rpt10"/>
    <property type="match status" value="1"/>
</dbReference>
<evidence type="ECO:0000256" key="4">
    <source>
        <dbReference type="ARBA" id="ARBA00022884"/>
    </source>
</evidence>
<dbReference type="AlphaFoldDB" id="A0A646QCD8"/>
<dbReference type="GO" id="GO:0010468">
    <property type="term" value="P:regulation of gene expression"/>
    <property type="evidence" value="ECO:0007669"/>
    <property type="project" value="UniProtKB-ARBA"/>
</dbReference>
<keyword evidence="4 5" id="KW-0694">RNA-binding</keyword>
<evidence type="ECO:0000256" key="5">
    <source>
        <dbReference type="PROSITE-ProRule" id="PRU00117"/>
    </source>
</evidence>
<feature type="domain" description="K Homology" evidence="7">
    <location>
        <begin position="971"/>
        <end position="1037"/>
    </location>
</feature>
<dbReference type="FunFam" id="3.30.1370.10:FF:000061">
    <property type="entry name" value="High density lipoprotein binding protein"/>
    <property type="match status" value="1"/>
</dbReference>
<evidence type="ECO:0000256" key="6">
    <source>
        <dbReference type="SAM" id="MobiDB-lite"/>
    </source>
</evidence>
<feature type="domain" description="K Homology" evidence="7">
    <location>
        <begin position="497"/>
        <end position="566"/>
    </location>
</feature>
<reference evidence="8" key="1">
    <citation type="submission" date="2018-11" db="EMBL/GenBank/DDBJ databases">
        <title>Venom-gland transcriptomics and venom proteomics of the Florida green centipede (Hemiscolopendra marginata) reveal sex-based variation in a centipede venom.</title>
        <authorList>
            <person name="Nystrom G.S."/>
            <person name="Ward M.J."/>
            <person name="Ellsworth S.A."/>
            <person name="Rokyta D.R."/>
        </authorList>
    </citation>
    <scope>NUCLEOTIDE SEQUENCE</scope>
    <source>
        <tissue evidence="8">Venom gland</tissue>
    </source>
</reference>
<dbReference type="GO" id="GO:0003729">
    <property type="term" value="F:mRNA binding"/>
    <property type="evidence" value="ECO:0007669"/>
    <property type="project" value="TreeGrafter"/>
</dbReference>
<dbReference type="CDD" id="cd22405">
    <property type="entry name" value="KH-I_Vigilin_rpt1"/>
    <property type="match status" value="1"/>
</dbReference>
<dbReference type="InterPro" id="IPR036612">
    <property type="entry name" value="KH_dom_type_1_sf"/>
</dbReference>
<dbReference type="CDD" id="cd22408">
    <property type="entry name" value="KH-I_Vigilin_rpt4"/>
    <property type="match status" value="1"/>
</dbReference>
<dbReference type="CDD" id="cd22415">
    <property type="entry name" value="KH-I_Vigilin_rpt12"/>
    <property type="match status" value="1"/>
</dbReference>
<comment type="subcellular location">
    <subcellularLocation>
        <location evidence="1">Cytoplasm</location>
    </subcellularLocation>
</comment>
<feature type="domain" description="K Homology" evidence="7">
    <location>
        <begin position="425"/>
        <end position="493"/>
    </location>
</feature>
<dbReference type="SUPFAM" id="SSF54791">
    <property type="entry name" value="Eukaryotic type KH-domain (KH-domain type I)"/>
    <property type="match status" value="13"/>
</dbReference>
<feature type="domain" description="K Homology" evidence="7">
    <location>
        <begin position="1049"/>
        <end position="1118"/>
    </location>
</feature>
<dbReference type="CDD" id="cd22414">
    <property type="entry name" value="KH-I_Vigilin_rpt11"/>
    <property type="match status" value="1"/>
</dbReference>
<keyword evidence="3" id="KW-0677">Repeat</keyword>
<dbReference type="Pfam" id="PF24668">
    <property type="entry name" value="KH_Vigilin"/>
    <property type="match status" value="1"/>
</dbReference>
<feature type="domain" description="K Homology" evidence="7">
    <location>
        <begin position="140"/>
        <end position="208"/>
    </location>
</feature>
<feature type="region of interest" description="Disordered" evidence="6">
    <location>
        <begin position="1214"/>
        <end position="1250"/>
    </location>
</feature>
<dbReference type="FunFam" id="3.30.1370.10:FF:000039">
    <property type="entry name" value="vigilin isoform X1"/>
    <property type="match status" value="1"/>
</dbReference>
<dbReference type="CDD" id="cd22412">
    <property type="entry name" value="KH-I_Vigilin_rpt9"/>
    <property type="match status" value="1"/>
</dbReference>
<dbReference type="PROSITE" id="PS50084">
    <property type="entry name" value="KH_TYPE_1"/>
    <property type="match status" value="14"/>
</dbReference>
<organism evidence="8">
    <name type="scientific">Hemiscolopendra marginata</name>
    <dbReference type="NCBI Taxonomy" id="943146"/>
    <lineage>
        <taxon>Eukaryota</taxon>
        <taxon>Metazoa</taxon>
        <taxon>Ecdysozoa</taxon>
        <taxon>Arthropoda</taxon>
        <taxon>Myriapoda</taxon>
        <taxon>Chilopoda</taxon>
        <taxon>Pleurostigmophora</taxon>
        <taxon>Scolopendromorpha</taxon>
        <taxon>Scolopendridae</taxon>
        <taxon>Hemiscolopendra</taxon>
    </lineage>
</organism>
<feature type="domain" description="K Homology" evidence="7">
    <location>
        <begin position="571"/>
        <end position="639"/>
    </location>
</feature>
<feature type="domain" description="K Homology" evidence="7">
    <location>
        <begin position="285"/>
        <end position="353"/>
    </location>
</feature>
<dbReference type="SMART" id="SM00322">
    <property type="entry name" value="KH"/>
    <property type="match status" value="14"/>
</dbReference>
<feature type="domain" description="K Homology" evidence="7">
    <location>
        <begin position="1122"/>
        <end position="1191"/>
    </location>
</feature>
<sequence length="1266" mass="143127">MNMNSDTMQEVTLQAQKMMEDNEAYEPIYSYDEVFPALPESEPVQAPPVHNQWSQKMKMSSSIITQVFRVPVEERKYKEINNQFGGQGGEQTKICADIMQHTGSHIEINLAKDQSLTILVTGKQDAVVKARCEIVKALQTQANATINIPKEHHRFILGMKGKKLSDLEMATATKIYVPRTDDNSEVIRIVGTREGIERAKHEIQLCSDEQAKLAFVRLPIPKIYHPFITGSHNDIVSNIASQTNARINVPPPSINKDEITIAGEKDGVAKAKEIITKIYEEKKRKCQTVSVEVRKSQHRYVIGPRGNTLQEILAQTGVSVEIPPFESSTETITLRGEQDKLGPALTLVYAKANSMVEAEVEAPSWLHKFIIGRKGANIRQITQDLPRVHVEFRDGTDKIVIEGPPEEVEQAKNELEKLTQDLVSRINYEEIVVDPKYHKHIIGKNGANVNRIKQETGVQISIPSDGEHNMLIRIEGSHQGVATAKQQLLDMVTKMENEKSRDLIIDHRFHRTIIGAKGEKIKEIRDKFNQVNITFADPGAKSDVVTIRGPKDDVEQCFKYLTKLNKELKESNYKIEVPIYKQLHKFIIGKAGATIKKIREDTDTKIELPAEGNESDTIVITGKKANVEEAKKRILEIQNSHENVISDTVSIPCKFHNSVIGTKGRLIRSITEECRGVNIIFPAEGSGDDEVIIRGPKEDVEKAKKQLLELANEKQLSSYTVEVRAKPEHHKFLIGRNGTNIRKVRDKTGARIMFPSEKDDDREIIIIAGRKDAVEQARTELEALIKDLDNVVEKDMSVEAQYHRHFVARRGQVLRDITDEYGGVTVSFPRSNVNSDKVTLKGAKDCVEGAIQRIKEIVADLKQQVTIECYIPQEYHRTVMGARGSKVQSISHDYDVQIKFPDRETKEELDETDDSNQNGEDLQMNGDIYNDGEHNAEGLFDKPRKNDTIKITGKEENCEKAKQALLNLVPVTIEVNVPYDFHRFIIGQKGKDVRELMKEFDVNIRVPPASDQSDVITVSGTPGNVEMAKQALEAKVEQLEKDKQDRILRTFQLKVEVEPRHHPKIIGRKGAVISKIRQDHEVQIQFPDKGDPEENSITITGYEKNAEAARDDIIKIVQELEEMISEDVSINHHVHSRLIGAKGRNIRKIMDQFKVDIRFPRDTDPDLDTVVITGLEDQVLEAKEHLLNLEEEYMQDINDAEVLRQYTLAPSRLQDDYRPRSENKGFVVKGGPWEQKAPDTTSNTEFPSFGCVANDAPKPVIWGPRR</sequence>
<keyword evidence="2" id="KW-0963">Cytoplasm</keyword>
<feature type="domain" description="K Homology" evidence="7">
    <location>
        <begin position="790"/>
        <end position="859"/>
    </location>
</feature>
<dbReference type="CDD" id="cd22417">
    <property type="entry name" value="KH-I_Vigilin_rpt14"/>
    <property type="match status" value="1"/>
</dbReference>
<dbReference type="Gene3D" id="3.30.1370.10">
    <property type="entry name" value="K Homology domain, type 1"/>
    <property type="match status" value="14"/>
</dbReference>
<proteinExistence type="predicted"/>
<evidence type="ECO:0000259" key="7">
    <source>
        <dbReference type="SMART" id="SM00322"/>
    </source>
</evidence>
<feature type="compositionally biased region" description="Basic and acidic residues" evidence="6">
    <location>
        <begin position="1214"/>
        <end position="1223"/>
    </location>
</feature>
<name>A0A646QCD8_9MYRI</name>
<dbReference type="CDD" id="cd22410">
    <property type="entry name" value="KH-I_Vigilin_rpt7"/>
    <property type="match status" value="1"/>
</dbReference>
<protein>
    <submittedName>
        <fullName evidence="8">Vigilin</fullName>
    </submittedName>
</protein>
<dbReference type="PANTHER" id="PTHR10627">
    <property type="entry name" value="SCP160"/>
    <property type="match status" value="1"/>
</dbReference>
<dbReference type="InterPro" id="IPR004088">
    <property type="entry name" value="KH_dom_type_1"/>
</dbReference>
<dbReference type="Pfam" id="PF00013">
    <property type="entry name" value="KH_1"/>
    <property type="match status" value="14"/>
</dbReference>
<dbReference type="CDD" id="cd22418">
    <property type="entry name" value="KH-I_Vigilin_rpt15"/>
    <property type="match status" value="1"/>
</dbReference>
<dbReference type="EMBL" id="GHBY01000139">
    <property type="protein sequence ID" value="MUP40316.1"/>
    <property type="molecule type" value="Transcribed_RNA"/>
</dbReference>
<evidence type="ECO:0000256" key="2">
    <source>
        <dbReference type="ARBA" id="ARBA00022490"/>
    </source>
</evidence>
<feature type="domain" description="K Homology" evidence="7">
    <location>
        <begin position="354"/>
        <end position="420"/>
    </location>
</feature>
<dbReference type="FunFam" id="3.30.1370.10:FF:000018">
    <property type="entry name" value="vigilin isoform X1"/>
    <property type="match status" value="1"/>
</dbReference>
<dbReference type="CDD" id="cd22406">
    <property type="entry name" value="KH-I_Vigilin_rpt2"/>
    <property type="match status" value="1"/>
</dbReference>
<dbReference type="CDD" id="cd22416">
    <property type="entry name" value="KH-I_Vigilin_rpt13"/>
    <property type="match status" value="1"/>
</dbReference>
<evidence type="ECO:0000313" key="8">
    <source>
        <dbReference type="EMBL" id="MUP40316.1"/>
    </source>
</evidence>
<evidence type="ECO:0000256" key="1">
    <source>
        <dbReference type="ARBA" id="ARBA00004496"/>
    </source>
</evidence>
<feature type="domain" description="K Homology" evidence="7">
    <location>
        <begin position="212"/>
        <end position="280"/>
    </location>
</feature>
<dbReference type="InterPro" id="IPR004087">
    <property type="entry name" value="KH_dom"/>
</dbReference>
<feature type="domain" description="K Homology" evidence="7">
    <location>
        <begin position="863"/>
        <end position="970"/>
    </location>
</feature>
<dbReference type="CDD" id="cd22409">
    <property type="entry name" value="KH-I_Vigilin_rpt5"/>
    <property type="match status" value="1"/>
</dbReference>
<dbReference type="CDD" id="cd22411">
    <property type="entry name" value="KH-I_Vigilin_rpt8"/>
    <property type="match status" value="1"/>
</dbReference>
<accession>A0A646QCD8</accession>
<evidence type="ECO:0000256" key="3">
    <source>
        <dbReference type="ARBA" id="ARBA00022737"/>
    </source>
</evidence>
<dbReference type="PANTHER" id="PTHR10627:SF31">
    <property type="entry name" value="DODECA-SATELLITE-BINDING PROTEIN 1, ISOFORM A"/>
    <property type="match status" value="1"/>
</dbReference>
<dbReference type="InterPro" id="IPR057778">
    <property type="entry name" value="KH_Vigilin_N"/>
</dbReference>
<feature type="domain" description="K Homology" evidence="7">
    <location>
        <begin position="643"/>
        <end position="712"/>
    </location>
</feature>